<keyword evidence="1" id="KW-0812">Transmembrane</keyword>
<evidence type="ECO:0000313" key="3">
    <source>
        <dbReference type="Proteomes" id="UP000824120"/>
    </source>
</evidence>
<keyword evidence="1" id="KW-0472">Membrane</keyword>
<evidence type="ECO:0000313" key="2">
    <source>
        <dbReference type="EMBL" id="KAG5631624.1"/>
    </source>
</evidence>
<reference evidence="2 3" key="1">
    <citation type="submission" date="2020-09" db="EMBL/GenBank/DDBJ databases">
        <title>De no assembly of potato wild relative species, Solanum commersonii.</title>
        <authorList>
            <person name="Cho K."/>
        </authorList>
    </citation>
    <scope>NUCLEOTIDE SEQUENCE [LARGE SCALE GENOMIC DNA]</scope>
    <source>
        <strain evidence="2">LZ3.2</strain>
        <tissue evidence="2">Leaf</tissue>
    </source>
</reference>
<organism evidence="2 3">
    <name type="scientific">Solanum commersonii</name>
    <name type="common">Commerson's wild potato</name>
    <name type="synonym">Commerson's nightshade</name>
    <dbReference type="NCBI Taxonomy" id="4109"/>
    <lineage>
        <taxon>Eukaryota</taxon>
        <taxon>Viridiplantae</taxon>
        <taxon>Streptophyta</taxon>
        <taxon>Embryophyta</taxon>
        <taxon>Tracheophyta</taxon>
        <taxon>Spermatophyta</taxon>
        <taxon>Magnoliopsida</taxon>
        <taxon>eudicotyledons</taxon>
        <taxon>Gunneridae</taxon>
        <taxon>Pentapetalae</taxon>
        <taxon>asterids</taxon>
        <taxon>lamiids</taxon>
        <taxon>Solanales</taxon>
        <taxon>Solanaceae</taxon>
        <taxon>Solanoideae</taxon>
        <taxon>Solaneae</taxon>
        <taxon>Solanum</taxon>
    </lineage>
</organism>
<dbReference type="EMBL" id="JACXVP010000001">
    <property type="protein sequence ID" value="KAG5631624.1"/>
    <property type="molecule type" value="Genomic_DNA"/>
</dbReference>
<keyword evidence="1" id="KW-1133">Transmembrane helix</keyword>
<accession>A0A9J6B4R5</accession>
<evidence type="ECO:0000256" key="1">
    <source>
        <dbReference type="SAM" id="Phobius"/>
    </source>
</evidence>
<dbReference type="OrthoDB" id="1306244at2759"/>
<feature type="transmembrane region" description="Helical" evidence="1">
    <location>
        <begin position="20"/>
        <end position="37"/>
    </location>
</feature>
<sequence>MYSVLLSWKYTSEVTKDKIVLVYILMKGMPVNVGSLLRQNIMKFRNNKRKGSQVGRHQPSTEPWIPSWAMKGTMVRGGACGKVDSVLPKARLLSRAARRLVKSQTGRDGGHKGR</sequence>
<dbReference type="Proteomes" id="UP000824120">
    <property type="component" value="Chromosome 1"/>
</dbReference>
<name>A0A9J6B4R5_SOLCO</name>
<dbReference type="AlphaFoldDB" id="A0A9J6B4R5"/>
<comment type="caution">
    <text evidence="2">The sequence shown here is derived from an EMBL/GenBank/DDBJ whole genome shotgun (WGS) entry which is preliminary data.</text>
</comment>
<keyword evidence="3" id="KW-1185">Reference proteome</keyword>
<proteinExistence type="predicted"/>
<gene>
    <name evidence="2" type="ORF">H5410_003341</name>
</gene>
<protein>
    <submittedName>
        <fullName evidence="2">Uncharacterized protein</fullName>
    </submittedName>
</protein>